<dbReference type="SUPFAM" id="SSF102405">
    <property type="entry name" value="MCP/YpsA-like"/>
    <property type="match status" value="1"/>
</dbReference>
<proteinExistence type="predicted"/>
<accession>A0A3M0AI53</accession>
<comment type="caution">
    <text evidence="6">The sequence shown here is derived from an EMBL/GenBank/DDBJ whole genome shotgun (WGS) entry which is preliminary data.</text>
</comment>
<dbReference type="InterPro" id="IPR049788">
    <property type="entry name" value="PpnN"/>
</dbReference>
<dbReference type="Pfam" id="PF11892">
    <property type="entry name" value="PpnN_C"/>
    <property type="match status" value="1"/>
</dbReference>
<dbReference type="Pfam" id="PF14793">
    <property type="entry name" value="DUF4478"/>
    <property type="match status" value="1"/>
</dbReference>
<dbReference type="GO" id="GO:0005829">
    <property type="term" value="C:cytosol"/>
    <property type="evidence" value="ECO:0007669"/>
    <property type="project" value="TreeGrafter"/>
</dbReference>
<evidence type="ECO:0000259" key="5">
    <source>
        <dbReference type="Pfam" id="PF14793"/>
    </source>
</evidence>
<protein>
    <recommendedName>
        <fullName evidence="3">AMP nucleosidase</fullName>
        <ecNumber evidence="2">3.2.2.4</ecNumber>
    </recommendedName>
    <alternativeName>
        <fullName evidence="3">AMP nucleosidase</fullName>
    </alternativeName>
</protein>
<evidence type="ECO:0000256" key="3">
    <source>
        <dbReference type="ARBA" id="ARBA00031983"/>
    </source>
</evidence>
<feature type="domain" description="Pyrimidine/purine nucleotide 5'-monophosphate nucleosidase C-terminal" evidence="4">
    <location>
        <begin position="337"/>
        <end position="454"/>
    </location>
</feature>
<dbReference type="NCBIfam" id="NF038390">
    <property type="entry name" value="Nsidase_PpnN"/>
    <property type="match status" value="1"/>
</dbReference>
<dbReference type="PANTHER" id="PTHR43393">
    <property type="entry name" value="CYTOKININ RIBOSIDE 5'-MONOPHOSPHATE PHOSPHORIBOHYDROLASE"/>
    <property type="match status" value="1"/>
</dbReference>
<evidence type="ECO:0000313" key="7">
    <source>
        <dbReference type="Proteomes" id="UP000267187"/>
    </source>
</evidence>
<evidence type="ECO:0000256" key="2">
    <source>
        <dbReference type="ARBA" id="ARBA00011985"/>
    </source>
</evidence>
<dbReference type="OrthoDB" id="9801098at2"/>
<dbReference type="EMBL" id="REFJ01000001">
    <property type="protein sequence ID" value="RMA82398.1"/>
    <property type="molecule type" value="Genomic_DNA"/>
</dbReference>
<dbReference type="GO" id="GO:0008714">
    <property type="term" value="F:AMP nucleosidase activity"/>
    <property type="evidence" value="ECO:0007669"/>
    <property type="project" value="UniProtKB-EC"/>
</dbReference>
<reference evidence="6 7" key="1">
    <citation type="submission" date="2018-10" db="EMBL/GenBank/DDBJ databases">
        <title>Genomic Encyclopedia of Type Strains, Phase IV (KMG-IV): sequencing the most valuable type-strain genomes for metagenomic binning, comparative biology and taxonomic classification.</title>
        <authorList>
            <person name="Goeker M."/>
        </authorList>
    </citation>
    <scope>NUCLEOTIDE SEQUENCE [LARGE SCALE GENOMIC DNA]</scope>
    <source>
        <strain evidence="6 7">DSM 25080</strain>
    </source>
</reference>
<evidence type="ECO:0000313" key="6">
    <source>
        <dbReference type="EMBL" id="RMA82398.1"/>
    </source>
</evidence>
<dbReference type="Gene3D" id="3.30.1850.10">
    <property type="entry name" value="MoCo carrier protein-like"/>
    <property type="match status" value="1"/>
</dbReference>
<dbReference type="InterPro" id="IPR037153">
    <property type="entry name" value="PpnN-like_sf"/>
</dbReference>
<dbReference type="PANTHER" id="PTHR43393:SF1">
    <property type="entry name" value="PYRIMIDINE_PURINE NUCLEOTIDE 5'-MONOPHOSPHATE NUCLEOSIDASE"/>
    <property type="match status" value="1"/>
</dbReference>
<dbReference type="InterPro" id="IPR021826">
    <property type="entry name" value="PpnN_C"/>
</dbReference>
<feature type="domain" description="Pyrimidine/purine nucleotide 5'-monophosphate nucleosidase N-terminal" evidence="5">
    <location>
        <begin position="10"/>
        <end position="117"/>
    </location>
</feature>
<sequence length="456" mass="50563">MTTKKIPSTIVSPEGTLEHLSAMEVDELTRTKFDHPIYTLFRQCALAVLNAGAQTDSVEDLMAEFADFEIHFVRQDRGIRLHLINAPGDAFVDGKMIHGVRKLLFSVLRDVLYVRHQFDLNENATNIGELLSDGVYRVVRNAGVLRTGMQHGLVVCWGGHSIGTEEYKFCKRVGYQLGLRNLGIITGCGPGAMKAPMKGAAIGHAKQQHEPRRYIGLTENSIIAAEPPNAIVNELVIMPDIEKRLEAFVRVGHGLIVFPGGPGTAEEILYALALKLHPKNANLQLPLIFAAGESSRGYFDAMDTFLRKALGDDIAQHYQLIVGNPEAIAREMREAVTNVMDYRCEQNDSFSYNWGLHIPEALQTPFIATHDSMAELDLHLSREPYELAVELRRVFSGVVSGNIKEAGIRAVRDHGPFQLSGDQALMDTIDQLLQSMVAEGRMKIAGDYIPCYEIRS</sequence>
<dbReference type="RefSeq" id="WP_121875733.1">
    <property type="nucleotide sequence ID" value="NZ_REFJ01000001.1"/>
</dbReference>
<organism evidence="6 7">
    <name type="scientific">Umboniibacter marinipuniceus</name>
    <dbReference type="NCBI Taxonomy" id="569599"/>
    <lineage>
        <taxon>Bacteria</taxon>
        <taxon>Pseudomonadati</taxon>
        <taxon>Pseudomonadota</taxon>
        <taxon>Gammaproteobacteria</taxon>
        <taxon>Cellvibrionales</taxon>
        <taxon>Cellvibrionaceae</taxon>
        <taxon>Umboniibacter</taxon>
    </lineage>
</organism>
<dbReference type="EC" id="3.2.2.4" evidence="2"/>
<evidence type="ECO:0000256" key="1">
    <source>
        <dbReference type="ARBA" id="ARBA00000274"/>
    </source>
</evidence>
<gene>
    <name evidence="6" type="ORF">DFR27_0347</name>
</gene>
<dbReference type="AlphaFoldDB" id="A0A3M0AI53"/>
<dbReference type="InterPro" id="IPR031100">
    <property type="entry name" value="LOG_fam"/>
</dbReference>
<dbReference type="Pfam" id="PF03641">
    <property type="entry name" value="Lysine_decarbox"/>
    <property type="match status" value="1"/>
</dbReference>
<dbReference type="Gene3D" id="3.40.50.450">
    <property type="match status" value="1"/>
</dbReference>
<dbReference type="Proteomes" id="UP000267187">
    <property type="component" value="Unassembled WGS sequence"/>
</dbReference>
<dbReference type="InterPro" id="IPR052341">
    <property type="entry name" value="LOG_family_nucleotidases"/>
</dbReference>
<comment type="catalytic activity">
    <reaction evidence="1">
        <text>AMP + H2O = D-ribose 5-phosphate + adenine</text>
        <dbReference type="Rhea" id="RHEA:20129"/>
        <dbReference type="ChEBI" id="CHEBI:15377"/>
        <dbReference type="ChEBI" id="CHEBI:16708"/>
        <dbReference type="ChEBI" id="CHEBI:78346"/>
        <dbReference type="ChEBI" id="CHEBI:456215"/>
        <dbReference type="EC" id="3.2.2.4"/>
    </reaction>
</comment>
<evidence type="ECO:0000259" key="4">
    <source>
        <dbReference type="Pfam" id="PF11892"/>
    </source>
</evidence>
<dbReference type="InterPro" id="IPR027820">
    <property type="entry name" value="PpnN_N"/>
</dbReference>
<keyword evidence="7" id="KW-1185">Reference proteome</keyword>
<name>A0A3M0AI53_9GAMM</name>